<reference evidence="11" key="1">
    <citation type="submission" date="2017-02" db="UniProtKB">
        <authorList>
            <consortium name="WormBaseParasite"/>
        </authorList>
    </citation>
    <scope>IDENTIFICATION</scope>
</reference>
<dbReference type="GO" id="GO:0042797">
    <property type="term" value="P:tRNA transcription by RNA polymerase III"/>
    <property type="evidence" value="ECO:0007669"/>
    <property type="project" value="TreeGrafter"/>
</dbReference>
<dbReference type="OrthoDB" id="248779at2759"/>
<dbReference type="STRING" id="102285.A0A0R3T5V1"/>
<comment type="subcellular location">
    <subcellularLocation>
        <location evidence="1">Nucleus</location>
    </subcellularLocation>
</comment>
<dbReference type="Pfam" id="PF03871">
    <property type="entry name" value="RNA_pol_Rpb5_N"/>
    <property type="match status" value="1"/>
</dbReference>
<dbReference type="GO" id="GO:0005665">
    <property type="term" value="C:RNA polymerase II, core complex"/>
    <property type="evidence" value="ECO:0007669"/>
    <property type="project" value="TreeGrafter"/>
</dbReference>
<dbReference type="PIRSF" id="PIRSF000747">
    <property type="entry name" value="RPB5"/>
    <property type="match status" value="1"/>
</dbReference>
<evidence type="ECO:0000256" key="3">
    <source>
        <dbReference type="ARBA" id="ARBA00023242"/>
    </source>
</evidence>
<feature type="region of interest" description="Disordered" evidence="6">
    <location>
        <begin position="1"/>
        <end position="23"/>
    </location>
</feature>
<organism evidence="11">
    <name type="scientific">Rodentolepis nana</name>
    <name type="common">Dwarf tapeworm</name>
    <name type="synonym">Hymenolepis nana</name>
    <dbReference type="NCBI Taxonomy" id="102285"/>
    <lineage>
        <taxon>Eukaryota</taxon>
        <taxon>Metazoa</taxon>
        <taxon>Spiralia</taxon>
        <taxon>Lophotrochozoa</taxon>
        <taxon>Platyhelminthes</taxon>
        <taxon>Cestoda</taxon>
        <taxon>Eucestoda</taxon>
        <taxon>Cyclophyllidea</taxon>
        <taxon>Hymenolepididae</taxon>
        <taxon>Rodentolepis</taxon>
    </lineage>
</organism>
<dbReference type="Gene3D" id="3.40.1340.10">
    <property type="entry name" value="RNA polymerase, Rpb5, N-terminal domain"/>
    <property type="match status" value="1"/>
</dbReference>
<evidence type="ECO:0000256" key="4">
    <source>
        <dbReference type="ARBA" id="ARBA00025765"/>
    </source>
</evidence>
<keyword evidence="2" id="KW-0804">Transcription</keyword>
<evidence type="ECO:0000313" key="11">
    <source>
        <dbReference type="WBParaSite" id="HNAJ_0000243901-mRNA-1"/>
    </source>
</evidence>
<dbReference type="GO" id="GO:0005666">
    <property type="term" value="C:RNA polymerase III complex"/>
    <property type="evidence" value="ECO:0007669"/>
    <property type="project" value="TreeGrafter"/>
</dbReference>
<reference evidence="9 10" key="2">
    <citation type="submission" date="2018-11" db="EMBL/GenBank/DDBJ databases">
        <authorList>
            <consortium name="Pathogen Informatics"/>
        </authorList>
    </citation>
    <scope>NUCLEOTIDE SEQUENCE [LARGE SCALE GENOMIC DNA]</scope>
</reference>
<name>A0A0R3T5V1_RODNA</name>
<dbReference type="GO" id="GO:0006366">
    <property type="term" value="P:transcription by RNA polymerase II"/>
    <property type="evidence" value="ECO:0007669"/>
    <property type="project" value="TreeGrafter"/>
</dbReference>
<feature type="domain" description="RNA polymerase subunit H/Rpb5 C-terminal" evidence="7">
    <location>
        <begin position="106"/>
        <end position="178"/>
    </location>
</feature>
<evidence type="ECO:0000256" key="6">
    <source>
        <dbReference type="SAM" id="MobiDB-lite"/>
    </source>
</evidence>
<dbReference type="InterPro" id="IPR035913">
    <property type="entry name" value="RPB5-like_sf"/>
</dbReference>
<keyword evidence="3" id="KW-0539">Nucleus</keyword>
<evidence type="ECO:0000259" key="8">
    <source>
        <dbReference type="Pfam" id="PF03871"/>
    </source>
</evidence>
<dbReference type="GO" id="GO:0005736">
    <property type="term" value="C:RNA polymerase I complex"/>
    <property type="evidence" value="ECO:0007669"/>
    <property type="project" value="TreeGrafter"/>
</dbReference>
<dbReference type="GO" id="GO:0003677">
    <property type="term" value="F:DNA binding"/>
    <property type="evidence" value="ECO:0007669"/>
    <property type="project" value="InterPro"/>
</dbReference>
<dbReference type="FunFam" id="3.90.940.20:FF:000001">
    <property type="entry name" value="DNA-directed RNA polymerases I, II, and III subunit RPABC1"/>
    <property type="match status" value="1"/>
</dbReference>
<dbReference type="AlphaFoldDB" id="A0A0R3T5V1"/>
<dbReference type="InterPro" id="IPR036710">
    <property type="entry name" value="RNA_pol_Rpb5_N_sf"/>
</dbReference>
<dbReference type="NCBIfam" id="NF007129">
    <property type="entry name" value="PRK09570.1"/>
    <property type="match status" value="1"/>
</dbReference>
<sequence>MQKELDQSLEDYRESLGESGPPKGLLVVVNHEEDPSDTLYVFLPDEDRVNMKTIRSYVDQMQQEQCTKAILILRDAGLTPAAKSAIAELLSNKITMECFYENELMVNITEHKLVPEHIVLTAEEKQELLDTYRLKESQLPKMQSSDPVARYYGMKRGQVVRINRPSETAGRYITYRIVV</sequence>
<feature type="domain" description="RNA polymerase Rpb5 N-terminal" evidence="8">
    <location>
        <begin position="2"/>
        <end position="61"/>
    </location>
</feature>
<dbReference type="InterPro" id="IPR014381">
    <property type="entry name" value="Arch_Rpo5/euc_Rpb5"/>
</dbReference>
<evidence type="ECO:0000256" key="1">
    <source>
        <dbReference type="ARBA" id="ARBA00004123"/>
    </source>
</evidence>
<protein>
    <recommendedName>
        <fullName evidence="5">RPB5 homolog</fullName>
    </recommendedName>
</protein>
<dbReference type="Gene3D" id="3.90.940.20">
    <property type="entry name" value="RPB5-like RNA polymerase subunit"/>
    <property type="match status" value="1"/>
</dbReference>
<dbReference type="GO" id="GO:0006362">
    <property type="term" value="P:transcription elongation by RNA polymerase I"/>
    <property type="evidence" value="ECO:0007669"/>
    <property type="project" value="TreeGrafter"/>
</dbReference>
<proteinExistence type="inferred from homology"/>
<accession>A0A0R3T5V1</accession>
<dbReference type="SUPFAM" id="SSF53036">
    <property type="entry name" value="Eukaryotic RPB5 N-terminal domain"/>
    <property type="match status" value="1"/>
</dbReference>
<gene>
    <name evidence="9" type="ORF">HNAJ_LOCUS2438</name>
</gene>
<evidence type="ECO:0000256" key="2">
    <source>
        <dbReference type="ARBA" id="ARBA00023163"/>
    </source>
</evidence>
<evidence type="ECO:0000259" key="7">
    <source>
        <dbReference type="Pfam" id="PF01191"/>
    </source>
</evidence>
<evidence type="ECO:0000313" key="10">
    <source>
        <dbReference type="Proteomes" id="UP000278807"/>
    </source>
</evidence>
<dbReference type="PANTHER" id="PTHR10535:SF0">
    <property type="entry name" value="DNA-DIRECTED RNA POLYMERASES I, II, AND III SUBUNIT RPABC1"/>
    <property type="match status" value="1"/>
</dbReference>
<keyword evidence="10" id="KW-1185">Reference proteome</keyword>
<dbReference type="Proteomes" id="UP000278807">
    <property type="component" value="Unassembled WGS sequence"/>
</dbReference>
<dbReference type="EMBL" id="UZAE01001185">
    <property type="protein sequence ID" value="VDN98297.1"/>
    <property type="molecule type" value="Genomic_DNA"/>
</dbReference>
<evidence type="ECO:0000256" key="5">
    <source>
        <dbReference type="ARBA" id="ARBA00032836"/>
    </source>
</evidence>
<dbReference type="SUPFAM" id="SSF55287">
    <property type="entry name" value="RPB5-like RNA polymerase subunit"/>
    <property type="match status" value="1"/>
</dbReference>
<dbReference type="InterPro" id="IPR005571">
    <property type="entry name" value="RNA_pol_Rpb5_N"/>
</dbReference>
<feature type="compositionally biased region" description="Basic and acidic residues" evidence="6">
    <location>
        <begin position="1"/>
        <end position="16"/>
    </location>
</feature>
<evidence type="ECO:0000313" key="9">
    <source>
        <dbReference type="EMBL" id="VDN98297.1"/>
    </source>
</evidence>
<comment type="similarity">
    <text evidence="4">Belongs to the archaeal Rpo5/eukaryotic RPB5 RNA polymerase subunit family.</text>
</comment>
<dbReference type="InterPro" id="IPR000783">
    <property type="entry name" value="RNA_pol_subH/Rpb5_C"/>
</dbReference>
<dbReference type="Pfam" id="PF01191">
    <property type="entry name" value="RNA_pol_Rpb5_C"/>
    <property type="match status" value="1"/>
</dbReference>
<dbReference type="HAMAP" id="MF_00025">
    <property type="entry name" value="RNApol_Rpo5_RPB5"/>
    <property type="match status" value="1"/>
</dbReference>
<dbReference type="GO" id="GO:0003899">
    <property type="term" value="F:DNA-directed RNA polymerase activity"/>
    <property type="evidence" value="ECO:0007669"/>
    <property type="project" value="InterPro"/>
</dbReference>
<dbReference type="WBParaSite" id="HNAJ_0000243901-mRNA-1">
    <property type="protein sequence ID" value="HNAJ_0000243901-mRNA-1"/>
    <property type="gene ID" value="HNAJ_0000243901"/>
</dbReference>
<dbReference type="PANTHER" id="PTHR10535">
    <property type="entry name" value="DNA-DIRECTED RNA POLYMERASES I, II, AND III SUBUNIT RPABC1"/>
    <property type="match status" value="1"/>
</dbReference>